<name>A0AAP0BMK1_9ASPA</name>
<feature type="region of interest" description="Disordered" evidence="1">
    <location>
        <begin position="1"/>
        <end position="88"/>
    </location>
</feature>
<dbReference type="Proteomes" id="UP001418222">
    <property type="component" value="Unassembled WGS sequence"/>
</dbReference>
<protein>
    <submittedName>
        <fullName evidence="2">Uncharacterized protein</fullName>
    </submittedName>
</protein>
<dbReference type="AlphaFoldDB" id="A0AAP0BMK1"/>
<evidence type="ECO:0000313" key="3">
    <source>
        <dbReference type="Proteomes" id="UP001418222"/>
    </source>
</evidence>
<sequence>MRLSFFHAGERLIPEHPPFANSGLYPDPLARERADTEACRREQESTGPSNSQKREKENEEFLDWGSPKPSLTRNPSPTKKHPASHYCPPKVKARLLPTTFNPLESFHDSLLKQLHSAMRSTQHLESKPWKTHLKEEMITGLGQRGSSKLFSASEDSSAQGEVIHYDLPSRGIILSPRGRF</sequence>
<evidence type="ECO:0000256" key="1">
    <source>
        <dbReference type="SAM" id="MobiDB-lite"/>
    </source>
</evidence>
<proteinExistence type="predicted"/>
<organism evidence="2 3">
    <name type="scientific">Platanthera zijinensis</name>
    <dbReference type="NCBI Taxonomy" id="2320716"/>
    <lineage>
        <taxon>Eukaryota</taxon>
        <taxon>Viridiplantae</taxon>
        <taxon>Streptophyta</taxon>
        <taxon>Embryophyta</taxon>
        <taxon>Tracheophyta</taxon>
        <taxon>Spermatophyta</taxon>
        <taxon>Magnoliopsida</taxon>
        <taxon>Liliopsida</taxon>
        <taxon>Asparagales</taxon>
        <taxon>Orchidaceae</taxon>
        <taxon>Orchidoideae</taxon>
        <taxon>Orchideae</taxon>
        <taxon>Orchidinae</taxon>
        <taxon>Platanthera</taxon>
    </lineage>
</organism>
<reference evidence="2 3" key="1">
    <citation type="journal article" date="2022" name="Nat. Plants">
        <title>Genomes of leafy and leafless Platanthera orchids illuminate the evolution of mycoheterotrophy.</title>
        <authorList>
            <person name="Li M.H."/>
            <person name="Liu K.W."/>
            <person name="Li Z."/>
            <person name="Lu H.C."/>
            <person name="Ye Q.L."/>
            <person name="Zhang D."/>
            <person name="Wang J.Y."/>
            <person name="Li Y.F."/>
            <person name="Zhong Z.M."/>
            <person name="Liu X."/>
            <person name="Yu X."/>
            <person name="Liu D.K."/>
            <person name="Tu X.D."/>
            <person name="Liu B."/>
            <person name="Hao Y."/>
            <person name="Liao X.Y."/>
            <person name="Jiang Y.T."/>
            <person name="Sun W.H."/>
            <person name="Chen J."/>
            <person name="Chen Y.Q."/>
            <person name="Ai Y."/>
            <person name="Zhai J.W."/>
            <person name="Wu S.S."/>
            <person name="Zhou Z."/>
            <person name="Hsiao Y.Y."/>
            <person name="Wu W.L."/>
            <person name="Chen Y.Y."/>
            <person name="Lin Y.F."/>
            <person name="Hsu J.L."/>
            <person name="Li C.Y."/>
            <person name="Wang Z.W."/>
            <person name="Zhao X."/>
            <person name="Zhong W.Y."/>
            <person name="Ma X.K."/>
            <person name="Ma L."/>
            <person name="Huang J."/>
            <person name="Chen G.Z."/>
            <person name="Huang M.Z."/>
            <person name="Huang L."/>
            <person name="Peng D.H."/>
            <person name="Luo Y.B."/>
            <person name="Zou S.Q."/>
            <person name="Chen S.P."/>
            <person name="Lan S."/>
            <person name="Tsai W.C."/>
            <person name="Van de Peer Y."/>
            <person name="Liu Z.J."/>
        </authorList>
    </citation>
    <scope>NUCLEOTIDE SEQUENCE [LARGE SCALE GENOMIC DNA]</scope>
    <source>
        <strain evidence="2">Lor287</strain>
    </source>
</reference>
<gene>
    <name evidence="2" type="ORF">KSP39_PZI009557</name>
</gene>
<feature type="compositionally biased region" description="Basic and acidic residues" evidence="1">
    <location>
        <begin position="29"/>
        <end position="44"/>
    </location>
</feature>
<keyword evidence="3" id="KW-1185">Reference proteome</keyword>
<evidence type="ECO:0000313" key="2">
    <source>
        <dbReference type="EMBL" id="KAK8943163.1"/>
    </source>
</evidence>
<comment type="caution">
    <text evidence="2">The sequence shown here is derived from an EMBL/GenBank/DDBJ whole genome shotgun (WGS) entry which is preliminary data.</text>
</comment>
<accession>A0AAP0BMK1</accession>
<dbReference type="EMBL" id="JBBWWQ010000007">
    <property type="protein sequence ID" value="KAK8943163.1"/>
    <property type="molecule type" value="Genomic_DNA"/>
</dbReference>